<proteinExistence type="inferred from homology"/>
<feature type="transmembrane region" description="Helical" evidence="6">
    <location>
        <begin position="43"/>
        <end position="62"/>
    </location>
</feature>
<dbReference type="GO" id="GO:0007165">
    <property type="term" value="P:signal transduction"/>
    <property type="evidence" value="ECO:0007669"/>
    <property type="project" value="TreeGrafter"/>
</dbReference>
<comment type="caution">
    <text evidence="8">The sequence shown here is derived from an EMBL/GenBank/DDBJ whole genome shotgun (WGS) entry which is preliminary data.</text>
</comment>
<organism evidence="8 9">
    <name type="scientific">Plutella xylostella</name>
    <name type="common">Diamondback moth</name>
    <name type="synonym">Plutella maculipennis</name>
    <dbReference type="NCBI Taxonomy" id="51655"/>
    <lineage>
        <taxon>Eukaryota</taxon>
        <taxon>Metazoa</taxon>
        <taxon>Ecdysozoa</taxon>
        <taxon>Arthropoda</taxon>
        <taxon>Hexapoda</taxon>
        <taxon>Insecta</taxon>
        <taxon>Pterygota</taxon>
        <taxon>Neoptera</taxon>
        <taxon>Endopterygota</taxon>
        <taxon>Lepidoptera</taxon>
        <taxon>Glossata</taxon>
        <taxon>Ditrysia</taxon>
        <taxon>Yponomeutoidea</taxon>
        <taxon>Plutellidae</taxon>
        <taxon>Plutella</taxon>
    </lineage>
</organism>
<feature type="transmembrane region" description="Helical" evidence="6">
    <location>
        <begin position="152"/>
        <end position="171"/>
    </location>
</feature>
<dbReference type="PANTHER" id="PTHR10165:SF103">
    <property type="entry name" value="PHOSPHOLIPID PHOSPHATASE HOMOLOG 1.2 HOMOLOG"/>
    <property type="match status" value="1"/>
</dbReference>
<evidence type="ECO:0000256" key="5">
    <source>
        <dbReference type="ARBA" id="ARBA00023136"/>
    </source>
</evidence>
<dbReference type="SUPFAM" id="SSF48317">
    <property type="entry name" value="Acid phosphatase/Vanadium-dependent haloperoxidase"/>
    <property type="match status" value="1"/>
</dbReference>
<dbReference type="GO" id="GO:0006644">
    <property type="term" value="P:phospholipid metabolic process"/>
    <property type="evidence" value="ECO:0007669"/>
    <property type="project" value="InterPro"/>
</dbReference>
<gene>
    <name evidence="8" type="ORF">PLXY2_LOCUS8926</name>
</gene>
<feature type="domain" description="Phosphatidic acid phosphatase type 2/haloperoxidase" evidence="7">
    <location>
        <begin position="84"/>
        <end position="230"/>
    </location>
</feature>
<comment type="subcellular location">
    <subcellularLocation>
        <location evidence="1">Membrane</location>
        <topology evidence="1">Multi-pass membrane protein</topology>
    </subcellularLocation>
</comment>
<dbReference type="PANTHER" id="PTHR10165">
    <property type="entry name" value="LIPID PHOSPHATE PHOSPHATASE"/>
    <property type="match status" value="1"/>
</dbReference>
<evidence type="ECO:0000313" key="9">
    <source>
        <dbReference type="Proteomes" id="UP000653454"/>
    </source>
</evidence>
<feature type="transmembrane region" description="Helical" evidence="6">
    <location>
        <begin position="82"/>
        <end position="101"/>
    </location>
</feature>
<evidence type="ECO:0000256" key="2">
    <source>
        <dbReference type="ARBA" id="ARBA00008816"/>
    </source>
</evidence>
<dbReference type="InterPro" id="IPR043216">
    <property type="entry name" value="PAP-like"/>
</dbReference>
<dbReference type="Pfam" id="PF01569">
    <property type="entry name" value="PAP2"/>
    <property type="match status" value="1"/>
</dbReference>
<dbReference type="GO" id="GO:0008195">
    <property type="term" value="F:phosphatidate phosphatase activity"/>
    <property type="evidence" value="ECO:0007669"/>
    <property type="project" value="TreeGrafter"/>
</dbReference>
<name>A0A8S4FGY4_PLUXY</name>
<dbReference type="Gene3D" id="1.20.144.10">
    <property type="entry name" value="Phosphatidic acid phosphatase type 2/haloperoxidase"/>
    <property type="match status" value="1"/>
</dbReference>
<comment type="similarity">
    <text evidence="2">Belongs to the PA-phosphatase related phosphoesterase family.</text>
</comment>
<sequence>MLKFLGLVGLYEARVIPSYKAGFFCNDPALSYPFKGDTVTAEVLIPSLLIGPLVFIFLTELFVKSDYTFRGRLKRSLQGTVWVYRCFLYGLVFNFVLVELIKGISGRGRPSFFDVCKPDTALTCNGTEWVSTFECTAEWSSSYRQFDSYHSFPSGHTSLSVHAGFFVAWYLQRRAFSWKNTSFFLVPFLQLCCMVYAAVCSLSRITDNQHHWWDVLVGAVIGAATMCYSAFVLLNNLKTKSSEDCRNSRKSNLPKCLIDDSRFATA</sequence>
<dbReference type="InterPro" id="IPR036938">
    <property type="entry name" value="PAP2/HPO_sf"/>
</dbReference>
<evidence type="ECO:0000256" key="3">
    <source>
        <dbReference type="ARBA" id="ARBA00022692"/>
    </source>
</evidence>
<dbReference type="EMBL" id="CAJHNJ030000034">
    <property type="protein sequence ID" value="CAG9127483.1"/>
    <property type="molecule type" value="Genomic_DNA"/>
</dbReference>
<keyword evidence="3 6" id="KW-0812">Transmembrane</keyword>
<keyword evidence="5 6" id="KW-0472">Membrane</keyword>
<feature type="transmembrane region" description="Helical" evidence="6">
    <location>
        <begin position="183"/>
        <end position="205"/>
    </location>
</feature>
<keyword evidence="9" id="KW-1185">Reference proteome</keyword>
<accession>A0A8S4FGY4</accession>
<dbReference type="GO" id="GO:0046839">
    <property type="term" value="P:phospholipid dephosphorylation"/>
    <property type="evidence" value="ECO:0007669"/>
    <property type="project" value="TreeGrafter"/>
</dbReference>
<feature type="transmembrane region" description="Helical" evidence="6">
    <location>
        <begin position="211"/>
        <end position="234"/>
    </location>
</feature>
<evidence type="ECO:0000256" key="6">
    <source>
        <dbReference type="SAM" id="Phobius"/>
    </source>
</evidence>
<reference evidence="8" key="1">
    <citation type="submission" date="2020-11" db="EMBL/GenBank/DDBJ databases">
        <authorList>
            <person name="Whiteford S."/>
        </authorList>
    </citation>
    <scope>NUCLEOTIDE SEQUENCE</scope>
</reference>
<dbReference type="SMART" id="SM00014">
    <property type="entry name" value="acidPPc"/>
    <property type="match status" value="1"/>
</dbReference>
<evidence type="ECO:0000256" key="1">
    <source>
        <dbReference type="ARBA" id="ARBA00004141"/>
    </source>
</evidence>
<evidence type="ECO:0000256" key="4">
    <source>
        <dbReference type="ARBA" id="ARBA00022989"/>
    </source>
</evidence>
<evidence type="ECO:0000259" key="7">
    <source>
        <dbReference type="SMART" id="SM00014"/>
    </source>
</evidence>
<keyword evidence="4 6" id="KW-1133">Transmembrane helix</keyword>
<dbReference type="Proteomes" id="UP000653454">
    <property type="component" value="Unassembled WGS sequence"/>
</dbReference>
<dbReference type="GO" id="GO:0005886">
    <property type="term" value="C:plasma membrane"/>
    <property type="evidence" value="ECO:0007669"/>
    <property type="project" value="TreeGrafter"/>
</dbReference>
<evidence type="ECO:0000313" key="8">
    <source>
        <dbReference type="EMBL" id="CAG9127483.1"/>
    </source>
</evidence>
<dbReference type="InterPro" id="IPR000326">
    <property type="entry name" value="PAP2/HPO"/>
</dbReference>
<dbReference type="AlphaFoldDB" id="A0A8S4FGY4"/>
<protein>
    <submittedName>
        <fullName evidence="8">(diamondback moth) hypothetical protein</fullName>
    </submittedName>
</protein>